<dbReference type="InterPro" id="IPR050466">
    <property type="entry name" value="Carboxylest/Gibb_receptor"/>
</dbReference>
<dbReference type="InterPro" id="IPR013094">
    <property type="entry name" value="AB_hydrolase_3"/>
</dbReference>
<dbReference type="GO" id="GO:0016787">
    <property type="term" value="F:hydrolase activity"/>
    <property type="evidence" value="ECO:0007669"/>
    <property type="project" value="UniProtKB-KW"/>
</dbReference>
<protein>
    <recommendedName>
        <fullName evidence="4">Alpha/beta hydrolase fold-3 domain-containing protein</fullName>
    </recommendedName>
</protein>
<name>A0A9Q0F104_9ROSI</name>
<proteinExistence type="inferred from homology"/>
<sequence length="343" mass="38153">MDPYKHLRISLNTDGSLTRRNQPRFLPVVDTPPQPTTGSSNSPPPQLALSKDIPLNPTHKTFVRIFRPLHTPPNTKLPLFLYFHGGGFILYSAKTHFFHNSCNSMASLFPALILSVEYRLAPEHRLPAAYDDAMEALMWVRDQATAASESDPWLREYGDFSCCFLMGSSAGANIAYRLSLRAMDVDLSPIRIRGLILSVPFFGGVQRTESELRLVSDENVLLAVNDLMWALALPEGADRDHEYCNPSAVVGGSHDEEKIGRLPRCFVNIYGGDPASDRQKVFVKELEARGVQVVVSFYDGGFHAMDLFDKERALALFDEIKEFINTTRAGGRGSKNAALKSCM</sequence>
<keyword evidence="2" id="KW-0378">Hydrolase</keyword>
<reference evidence="5" key="1">
    <citation type="submission" date="2022-02" db="EMBL/GenBank/DDBJ databases">
        <authorList>
            <person name="Henning P.M."/>
            <person name="McCubbin A.G."/>
            <person name="Shore J.S."/>
        </authorList>
    </citation>
    <scope>NUCLEOTIDE SEQUENCE</scope>
    <source>
        <strain evidence="5">F60SS</strain>
        <tissue evidence="5">Leaves</tissue>
    </source>
</reference>
<organism evidence="5 6">
    <name type="scientific">Turnera subulata</name>
    <dbReference type="NCBI Taxonomy" id="218843"/>
    <lineage>
        <taxon>Eukaryota</taxon>
        <taxon>Viridiplantae</taxon>
        <taxon>Streptophyta</taxon>
        <taxon>Embryophyta</taxon>
        <taxon>Tracheophyta</taxon>
        <taxon>Spermatophyta</taxon>
        <taxon>Magnoliopsida</taxon>
        <taxon>eudicotyledons</taxon>
        <taxon>Gunneridae</taxon>
        <taxon>Pentapetalae</taxon>
        <taxon>rosids</taxon>
        <taxon>fabids</taxon>
        <taxon>Malpighiales</taxon>
        <taxon>Passifloraceae</taxon>
        <taxon>Turnera</taxon>
    </lineage>
</organism>
<evidence type="ECO:0000259" key="4">
    <source>
        <dbReference type="Pfam" id="PF07859"/>
    </source>
</evidence>
<dbReference type="PANTHER" id="PTHR23024">
    <property type="entry name" value="ARYLACETAMIDE DEACETYLASE"/>
    <property type="match status" value="1"/>
</dbReference>
<accession>A0A9Q0F104</accession>
<dbReference type="OrthoDB" id="408631at2759"/>
<evidence type="ECO:0000256" key="3">
    <source>
        <dbReference type="SAM" id="MobiDB-lite"/>
    </source>
</evidence>
<comment type="similarity">
    <text evidence="1">Belongs to the 'GDXG' lipolytic enzyme family.</text>
</comment>
<evidence type="ECO:0000313" key="6">
    <source>
        <dbReference type="Proteomes" id="UP001141552"/>
    </source>
</evidence>
<feature type="domain" description="Alpha/beta hydrolase fold-3" evidence="4">
    <location>
        <begin position="81"/>
        <end position="305"/>
    </location>
</feature>
<dbReference type="EMBL" id="JAKUCV010007716">
    <property type="protein sequence ID" value="KAJ4822264.1"/>
    <property type="molecule type" value="Genomic_DNA"/>
</dbReference>
<dbReference type="SUPFAM" id="SSF53474">
    <property type="entry name" value="alpha/beta-Hydrolases"/>
    <property type="match status" value="1"/>
</dbReference>
<dbReference type="Pfam" id="PF07859">
    <property type="entry name" value="Abhydrolase_3"/>
    <property type="match status" value="1"/>
</dbReference>
<dbReference type="Gene3D" id="3.40.50.1820">
    <property type="entry name" value="alpha/beta hydrolase"/>
    <property type="match status" value="1"/>
</dbReference>
<dbReference type="PROSITE" id="PS01173">
    <property type="entry name" value="LIPASE_GDXG_HIS"/>
    <property type="match status" value="1"/>
</dbReference>
<dbReference type="InterPro" id="IPR029058">
    <property type="entry name" value="AB_hydrolase_fold"/>
</dbReference>
<dbReference type="AlphaFoldDB" id="A0A9Q0F104"/>
<gene>
    <name evidence="5" type="ORF">Tsubulata_006364</name>
</gene>
<feature type="region of interest" description="Disordered" evidence="3">
    <location>
        <begin position="16"/>
        <end position="53"/>
    </location>
</feature>
<dbReference type="PANTHER" id="PTHR23024:SF113">
    <property type="entry name" value="CARBOXYLESTERASE 8-RELATED"/>
    <property type="match status" value="1"/>
</dbReference>
<dbReference type="Proteomes" id="UP001141552">
    <property type="component" value="Unassembled WGS sequence"/>
</dbReference>
<evidence type="ECO:0000256" key="2">
    <source>
        <dbReference type="ARBA" id="ARBA00022801"/>
    </source>
</evidence>
<evidence type="ECO:0000256" key="1">
    <source>
        <dbReference type="ARBA" id="ARBA00010515"/>
    </source>
</evidence>
<comment type="caution">
    <text evidence="5">The sequence shown here is derived from an EMBL/GenBank/DDBJ whole genome shotgun (WGS) entry which is preliminary data.</text>
</comment>
<dbReference type="InterPro" id="IPR002168">
    <property type="entry name" value="Lipase_GDXG_HIS_AS"/>
</dbReference>
<keyword evidence="6" id="KW-1185">Reference proteome</keyword>
<reference evidence="5" key="2">
    <citation type="journal article" date="2023" name="Plants (Basel)">
        <title>Annotation of the Turnera subulata (Passifloraceae) Draft Genome Reveals the S-Locus Evolved after the Divergence of Turneroideae from Passifloroideae in a Stepwise Manner.</title>
        <authorList>
            <person name="Henning P.M."/>
            <person name="Roalson E.H."/>
            <person name="Mir W."/>
            <person name="McCubbin A.G."/>
            <person name="Shore J.S."/>
        </authorList>
    </citation>
    <scope>NUCLEOTIDE SEQUENCE</scope>
    <source>
        <strain evidence="5">F60SS</strain>
    </source>
</reference>
<evidence type="ECO:0000313" key="5">
    <source>
        <dbReference type="EMBL" id="KAJ4822264.1"/>
    </source>
</evidence>